<accession>A0AAN9VLV7</accession>
<keyword evidence="8" id="KW-1133">Transmembrane helix</keyword>
<evidence type="ECO:0000256" key="1">
    <source>
        <dbReference type="ARBA" id="ARBA00004173"/>
    </source>
</evidence>
<name>A0AAN9VLV7_9ORTH</name>
<evidence type="ECO:0000313" key="10">
    <source>
        <dbReference type="Proteomes" id="UP001378592"/>
    </source>
</evidence>
<evidence type="ECO:0000256" key="2">
    <source>
        <dbReference type="ARBA" id="ARBA00004240"/>
    </source>
</evidence>
<dbReference type="GO" id="GO:0005739">
    <property type="term" value="C:mitochondrion"/>
    <property type="evidence" value="ECO:0007669"/>
    <property type="project" value="UniProtKB-SubCell"/>
</dbReference>
<keyword evidence="8" id="KW-0812">Transmembrane</keyword>
<dbReference type="GO" id="GO:0016020">
    <property type="term" value="C:membrane"/>
    <property type="evidence" value="ECO:0007669"/>
    <property type="project" value="UniProtKB-SubCell"/>
</dbReference>
<feature type="transmembrane region" description="Helical" evidence="8">
    <location>
        <begin position="42"/>
        <end position="65"/>
    </location>
</feature>
<evidence type="ECO:0000256" key="5">
    <source>
        <dbReference type="ARBA" id="ARBA00023128"/>
    </source>
</evidence>
<protein>
    <recommendedName>
        <fullName evidence="11">Protein SERAC1</fullName>
    </recommendedName>
</protein>
<proteinExistence type="predicted"/>
<feature type="region of interest" description="Disordered" evidence="7">
    <location>
        <begin position="163"/>
        <end position="233"/>
    </location>
</feature>
<dbReference type="Proteomes" id="UP001378592">
    <property type="component" value="Unassembled WGS sequence"/>
</dbReference>
<feature type="compositionally biased region" description="Pro residues" evidence="7">
    <location>
        <begin position="214"/>
        <end position="225"/>
    </location>
</feature>
<evidence type="ECO:0008006" key="11">
    <source>
        <dbReference type="Google" id="ProtNLM"/>
    </source>
</evidence>
<gene>
    <name evidence="9" type="ORF">R5R35_012041</name>
</gene>
<keyword evidence="5" id="KW-0496">Mitochondrion</keyword>
<feature type="compositionally biased region" description="Acidic residues" evidence="7">
    <location>
        <begin position="202"/>
        <end position="211"/>
    </location>
</feature>
<dbReference type="SUPFAM" id="SSF53474">
    <property type="entry name" value="alpha/beta-Hydrolases"/>
    <property type="match status" value="1"/>
</dbReference>
<keyword evidence="4" id="KW-0256">Endoplasmic reticulum</keyword>
<dbReference type="PANTHER" id="PTHR48182:SF2">
    <property type="entry name" value="PROTEIN SERAC1"/>
    <property type="match status" value="1"/>
</dbReference>
<comment type="caution">
    <text evidence="9">The sequence shown here is derived from an EMBL/GenBank/DDBJ whole genome shotgun (WGS) entry which is preliminary data.</text>
</comment>
<evidence type="ECO:0000313" key="9">
    <source>
        <dbReference type="EMBL" id="KAK7865181.1"/>
    </source>
</evidence>
<dbReference type="EMBL" id="JAZDUA010000184">
    <property type="protein sequence ID" value="KAK7865181.1"/>
    <property type="molecule type" value="Genomic_DNA"/>
</dbReference>
<reference evidence="9 10" key="1">
    <citation type="submission" date="2024-03" db="EMBL/GenBank/DDBJ databases">
        <title>The genome assembly and annotation of the cricket Gryllus longicercus Weissman &amp; Gray.</title>
        <authorList>
            <person name="Szrajer S."/>
            <person name="Gray D."/>
            <person name="Ylla G."/>
        </authorList>
    </citation>
    <scope>NUCLEOTIDE SEQUENCE [LARGE SCALE GENOMIC DNA]</scope>
    <source>
        <strain evidence="9">DAG 2021-001</strain>
        <tissue evidence="9">Whole body minus gut</tissue>
    </source>
</reference>
<evidence type="ECO:0000256" key="4">
    <source>
        <dbReference type="ARBA" id="ARBA00022824"/>
    </source>
</evidence>
<evidence type="ECO:0000256" key="7">
    <source>
        <dbReference type="SAM" id="MobiDB-lite"/>
    </source>
</evidence>
<organism evidence="9 10">
    <name type="scientific">Gryllus longicercus</name>
    <dbReference type="NCBI Taxonomy" id="2509291"/>
    <lineage>
        <taxon>Eukaryota</taxon>
        <taxon>Metazoa</taxon>
        <taxon>Ecdysozoa</taxon>
        <taxon>Arthropoda</taxon>
        <taxon>Hexapoda</taxon>
        <taxon>Insecta</taxon>
        <taxon>Pterygota</taxon>
        <taxon>Neoptera</taxon>
        <taxon>Polyneoptera</taxon>
        <taxon>Orthoptera</taxon>
        <taxon>Ensifera</taxon>
        <taxon>Gryllidea</taxon>
        <taxon>Grylloidea</taxon>
        <taxon>Gryllidae</taxon>
        <taxon>Gryllinae</taxon>
        <taxon>Gryllus</taxon>
    </lineage>
</organism>
<keyword evidence="10" id="KW-1185">Reference proteome</keyword>
<dbReference type="AlphaFoldDB" id="A0AAN9VLV7"/>
<sequence>MTEMAQVKVEGQTVEVLSESGGPPCARPLAAPKHPIMRVRVMATYMVLLLRLVLPALVAACRALLRNQRCVRERVVPAVFAFIANSISLSSLSGKPSSEESLLGPEATPGAAEAAAAAVAVEPVLERSVTCNVLFDPGDAARRADVIFIHGLHGSLEKTWRQGSWREGPAIQPLPLRRSPPTPPPELLDAVFSSAPEQLCQQDEDEEEEEEAGRPPPPPRAPTPPHSAARPPAELYSDCWPRDWLPQDCPGLRVIALNYTTDPFLWRPLWMSKRHRTNMLQRGREMMEHLQEIGVGKHPIIWVGHSKGGLFVKQMIVDAFENGGEPLAGIYQNTKAIMFYSVPHMGSACADINLPLLRQSVELTEVQKDCREVLELHSKFLSLVEQKHLQAEVFSFIETIPTFMRILYIQIVSLESADAAIGQLFGAPLDHRNICKPTNRQCFLYKELINLIQKHL</sequence>
<dbReference type="Gene3D" id="3.40.50.1820">
    <property type="entry name" value="alpha/beta hydrolase"/>
    <property type="match status" value="1"/>
</dbReference>
<evidence type="ECO:0000256" key="6">
    <source>
        <dbReference type="ARBA" id="ARBA00023136"/>
    </source>
</evidence>
<keyword evidence="6 8" id="KW-0472">Membrane</keyword>
<dbReference type="InterPro" id="IPR052374">
    <property type="entry name" value="SERAC1"/>
</dbReference>
<evidence type="ECO:0000256" key="3">
    <source>
        <dbReference type="ARBA" id="ARBA00004370"/>
    </source>
</evidence>
<dbReference type="PANTHER" id="PTHR48182">
    <property type="entry name" value="PROTEIN SERAC1"/>
    <property type="match status" value="1"/>
</dbReference>
<dbReference type="GO" id="GO:0005783">
    <property type="term" value="C:endoplasmic reticulum"/>
    <property type="evidence" value="ECO:0007669"/>
    <property type="project" value="UniProtKB-SubCell"/>
</dbReference>
<dbReference type="InterPro" id="IPR029058">
    <property type="entry name" value="AB_hydrolase_fold"/>
</dbReference>
<evidence type="ECO:0000256" key="8">
    <source>
        <dbReference type="SAM" id="Phobius"/>
    </source>
</evidence>
<comment type="subcellular location">
    <subcellularLocation>
        <location evidence="2">Endoplasmic reticulum</location>
    </subcellularLocation>
    <subcellularLocation>
        <location evidence="3">Membrane</location>
    </subcellularLocation>
    <subcellularLocation>
        <location evidence="1">Mitochondrion</location>
    </subcellularLocation>
</comment>